<feature type="transmembrane region" description="Helical" evidence="2">
    <location>
        <begin position="52"/>
        <end position="71"/>
    </location>
</feature>
<dbReference type="STRING" id="32040.SAMN04489710_101150"/>
<evidence type="ECO:0000256" key="1">
    <source>
        <dbReference type="SAM" id="MobiDB-lite"/>
    </source>
</evidence>
<dbReference type="Proteomes" id="UP000199517">
    <property type="component" value="Unassembled WGS sequence"/>
</dbReference>
<feature type="region of interest" description="Disordered" evidence="1">
    <location>
        <begin position="217"/>
        <end position="273"/>
    </location>
</feature>
<dbReference type="EMBL" id="FOMQ01000001">
    <property type="protein sequence ID" value="SFD33888.1"/>
    <property type="molecule type" value="Genomic_DNA"/>
</dbReference>
<evidence type="ECO:0000313" key="3">
    <source>
        <dbReference type="EMBL" id="SFD33888.1"/>
    </source>
</evidence>
<keyword evidence="4" id="KW-1185">Reference proteome</keyword>
<keyword evidence="2" id="KW-0472">Membrane</keyword>
<accession>A0A1I1RNS9</accession>
<organism evidence="3 4">
    <name type="scientific">Paracidovorax konjaci</name>
    <dbReference type="NCBI Taxonomy" id="32040"/>
    <lineage>
        <taxon>Bacteria</taxon>
        <taxon>Pseudomonadati</taxon>
        <taxon>Pseudomonadota</taxon>
        <taxon>Betaproteobacteria</taxon>
        <taxon>Burkholderiales</taxon>
        <taxon>Comamonadaceae</taxon>
        <taxon>Paracidovorax</taxon>
    </lineage>
</organism>
<gene>
    <name evidence="3" type="ORF">SAMN04489710_101150</name>
</gene>
<evidence type="ECO:0000313" key="4">
    <source>
        <dbReference type="Proteomes" id="UP000199517"/>
    </source>
</evidence>
<proteinExistence type="predicted"/>
<protein>
    <submittedName>
        <fullName evidence="3">Uncharacterized protein</fullName>
    </submittedName>
</protein>
<keyword evidence="2" id="KW-0812">Transmembrane</keyword>
<dbReference type="AlphaFoldDB" id="A0A1I1RNS9"/>
<keyword evidence="2" id="KW-1133">Transmembrane helix</keyword>
<reference evidence="4" key="1">
    <citation type="submission" date="2016-10" db="EMBL/GenBank/DDBJ databases">
        <authorList>
            <person name="Varghese N."/>
            <person name="Submissions S."/>
        </authorList>
    </citation>
    <scope>NUCLEOTIDE SEQUENCE [LARGE SCALE GENOMIC DNA]</scope>
    <source>
        <strain evidence="4">DSM 7481</strain>
    </source>
</reference>
<feature type="region of interest" description="Disordered" evidence="1">
    <location>
        <begin position="1"/>
        <end position="24"/>
    </location>
</feature>
<name>A0A1I1RNS9_9BURK</name>
<evidence type="ECO:0000256" key="2">
    <source>
        <dbReference type="SAM" id="Phobius"/>
    </source>
</evidence>
<sequence>MNEMQPHGSNHPGEQDRQSAAQRELQWEQANYDRKWQENERSYTRRQAAKRFWVLVVFGFAVLAMFGALVFSKVHRELAQVSAPAHSQALSTLMQRSMERGSPPTPLPAPVILVAPASPGAAPHEKHPERDGLPTVPPEVFIKLMDTLFGGSTAVVSSTAELTKKFAEAGIRITEDAAQQILRALLRPKDSPPATPTGAAAGSPAAASVGPVQVFVQCTPTPPRATPAPRPNVPRKPPRCTIPQDSIATHPPRSAGEPTTEEPGSRAPGISTQ</sequence>
<dbReference type="RefSeq" id="WP_139225603.1">
    <property type="nucleotide sequence ID" value="NZ_FOMQ01000001.1"/>
</dbReference>
<feature type="compositionally biased region" description="Pro residues" evidence="1">
    <location>
        <begin position="220"/>
        <end position="235"/>
    </location>
</feature>